<dbReference type="Gene3D" id="2.30.30.40">
    <property type="entry name" value="SH3 Domains"/>
    <property type="match status" value="1"/>
</dbReference>
<feature type="compositionally biased region" description="Basic and acidic residues" evidence="16">
    <location>
        <begin position="467"/>
        <end position="476"/>
    </location>
</feature>
<proteinExistence type="inferred from homology"/>
<dbReference type="PANTHER" id="PTHR15735:SF13">
    <property type="entry name" value="FORMIN-BINDING PROTEIN 1"/>
    <property type="match status" value="1"/>
</dbReference>
<dbReference type="SMART" id="SM00326">
    <property type="entry name" value="SH3"/>
    <property type="match status" value="1"/>
</dbReference>
<keyword evidence="9 14" id="KW-0175">Coiled coil</keyword>
<accession>A0A8U0TM18</accession>
<evidence type="ECO:0000313" key="20">
    <source>
        <dbReference type="Proteomes" id="UP000808372"/>
    </source>
</evidence>
<gene>
    <name evidence="21" type="primary">LOC120020955</name>
</gene>
<dbReference type="GO" id="GO:0005938">
    <property type="term" value="C:cell cortex"/>
    <property type="evidence" value="ECO:0007669"/>
    <property type="project" value="UniProtKB-SubCell"/>
</dbReference>
<dbReference type="AlphaFoldDB" id="A0A8U0TM18"/>
<keyword evidence="12" id="KW-0206">Cytoskeleton</keyword>
<protein>
    <submittedName>
        <fullName evidence="21">Formin-binding protein 1-like isoform X11</fullName>
    </submittedName>
</protein>
<keyword evidence="11" id="KW-0472">Membrane</keyword>
<evidence type="ECO:0000256" key="15">
    <source>
        <dbReference type="SAM" id="Coils"/>
    </source>
</evidence>
<feature type="compositionally biased region" description="Polar residues" evidence="16">
    <location>
        <begin position="481"/>
        <end position="497"/>
    </location>
</feature>
<dbReference type="PANTHER" id="PTHR15735">
    <property type="entry name" value="FCH AND DOUBLE SH3 DOMAINS PROTEIN"/>
    <property type="match status" value="1"/>
</dbReference>
<dbReference type="Gene3D" id="6.10.140.470">
    <property type="match status" value="1"/>
</dbReference>
<evidence type="ECO:0000256" key="14">
    <source>
        <dbReference type="PROSITE-ProRule" id="PRU01077"/>
    </source>
</evidence>
<evidence type="ECO:0000256" key="7">
    <source>
        <dbReference type="ARBA" id="ARBA00022490"/>
    </source>
</evidence>
<dbReference type="RefSeq" id="XP_038820546.1">
    <property type="nucleotide sequence ID" value="XM_038964618.1"/>
</dbReference>
<dbReference type="InterPro" id="IPR031160">
    <property type="entry name" value="F_BAR_dom"/>
</dbReference>
<dbReference type="InterPro" id="IPR001452">
    <property type="entry name" value="SH3_domain"/>
</dbReference>
<dbReference type="GO" id="GO:0006897">
    <property type="term" value="P:endocytosis"/>
    <property type="evidence" value="ECO:0007669"/>
    <property type="project" value="UniProtKB-KW"/>
</dbReference>
<name>A0A8U0TM18_SALNM</name>
<dbReference type="FunFam" id="1.20.1270.60:FF:000002">
    <property type="entry name" value="Formin-binding protein 1-like isoform 1"/>
    <property type="match status" value="1"/>
</dbReference>
<feature type="domain" description="F-BAR" evidence="18">
    <location>
        <begin position="1"/>
        <end position="266"/>
    </location>
</feature>
<keyword evidence="10" id="KW-0446">Lipid-binding</keyword>
<feature type="coiled-coil region" evidence="15">
    <location>
        <begin position="393"/>
        <end position="420"/>
    </location>
</feature>
<dbReference type="GO" id="GO:0008289">
    <property type="term" value="F:lipid binding"/>
    <property type="evidence" value="ECO:0007669"/>
    <property type="project" value="UniProtKB-KW"/>
</dbReference>
<evidence type="ECO:0000313" key="21">
    <source>
        <dbReference type="RefSeq" id="XP_038820546.1"/>
    </source>
</evidence>
<dbReference type="InterPro" id="IPR011072">
    <property type="entry name" value="HR1_rho-bd"/>
</dbReference>
<dbReference type="InterPro" id="IPR027267">
    <property type="entry name" value="AH/BAR_dom_sf"/>
</dbReference>
<dbReference type="GeneID" id="120020955"/>
<comment type="similarity">
    <text evidence="4">Belongs to the FNBP1 family.</text>
</comment>
<evidence type="ECO:0000256" key="13">
    <source>
        <dbReference type="PROSITE-ProRule" id="PRU00192"/>
    </source>
</evidence>
<feature type="compositionally biased region" description="Polar residues" evidence="16">
    <location>
        <begin position="504"/>
        <end position="515"/>
    </location>
</feature>
<evidence type="ECO:0000256" key="5">
    <source>
        <dbReference type="ARBA" id="ARBA00022443"/>
    </source>
</evidence>
<keyword evidence="7" id="KW-0963">Cytoplasm</keyword>
<evidence type="ECO:0000256" key="8">
    <source>
        <dbReference type="ARBA" id="ARBA00022583"/>
    </source>
</evidence>
<dbReference type="GO" id="GO:0007165">
    <property type="term" value="P:signal transduction"/>
    <property type="evidence" value="ECO:0007669"/>
    <property type="project" value="InterPro"/>
</dbReference>
<feature type="domain" description="SH3" evidence="17">
    <location>
        <begin position="541"/>
        <end position="602"/>
    </location>
</feature>
<evidence type="ECO:0000256" key="6">
    <source>
        <dbReference type="ARBA" id="ARBA00022475"/>
    </source>
</evidence>
<dbReference type="SUPFAM" id="SSF50044">
    <property type="entry name" value="SH3-domain"/>
    <property type="match status" value="1"/>
</dbReference>
<dbReference type="SMART" id="SM00055">
    <property type="entry name" value="FCH"/>
    <property type="match status" value="1"/>
</dbReference>
<keyword evidence="6" id="KW-1003">Cell membrane</keyword>
<dbReference type="GO" id="GO:0005856">
    <property type="term" value="C:cytoskeleton"/>
    <property type="evidence" value="ECO:0007669"/>
    <property type="project" value="UniProtKB-SubCell"/>
</dbReference>
<evidence type="ECO:0000256" key="9">
    <source>
        <dbReference type="ARBA" id="ARBA00023054"/>
    </source>
</evidence>
<feature type="compositionally biased region" description="Polar residues" evidence="16">
    <location>
        <begin position="295"/>
        <end position="308"/>
    </location>
</feature>
<evidence type="ECO:0000256" key="16">
    <source>
        <dbReference type="SAM" id="MobiDB-lite"/>
    </source>
</evidence>
<sequence length="612" mass="70435">MLPQLPQLRRDQFDNLEKHTQSGIEFVERYTKFVKERSEIEFNYAKQIRNLSKKYQPKKNSKEEEENKYTSCQAFLSTLNELNDYAGQHEVIAENLTSQIITELLRYLTELKAERKSHFHDGRKAQQHIECSWKQLEASKRRFERDCKEADRAQQYFERMDADINVTKADVEKARQQAQMKHQMAADSKSEYSNFLTKFNQEQNEHYYTLIPNIFQKLQEMEERRIERVGVSMKTYAEVDREVLPIVGKCLDGMTKAAESIEPKTDSKQVVESYKSGFEPPGDVEFEDYGAGQSMKRTVSETSLSNSRGEAKERPSGGKSKGKLWPFIKNKNKSPKQNKEPLSNRFNEFMASKPKMTCLRSLRRGITLNSHVRNLIEGSGPEDFSHLPPEQRRKKLQAKIDDLNKDIQKEMDQKDALTKMKGVYEKNPQMGDPASVDPRLVEIAMNIEKLQYEVQKFEGWLAEVEGRLPSKSDPPRRQSGLYETQNSNSSTVANNCAQDRESSPDGSYTEEQSSETQDKVAIANTPEFDDEFDDGDEETLPTIGTCKAIYQFEGHNEGTISVTEGELLYVIEEDKGDGWTRVRRNEEEEGYVPTSYVEVSLETTAKGAMTYI</sequence>
<keyword evidence="20" id="KW-1185">Reference proteome</keyword>
<dbReference type="GO" id="GO:0005886">
    <property type="term" value="C:plasma membrane"/>
    <property type="evidence" value="ECO:0007669"/>
    <property type="project" value="UniProtKB-SubCell"/>
</dbReference>
<comment type="subcellular location">
    <subcellularLocation>
        <location evidence="1">Cell membrane</location>
    </subcellularLocation>
    <subcellularLocation>
        <location evidence="3">Cytoplasm</location>
        <location evidence="3">Cell cortex</location>
    </subcellularLocation>
    <subcellularLocation>
        <location evidence="2">Cytoplasm</location>
        <location evidence="2">Cytoskeleton</location>
    </subcellularLocation>
</comment>
<feature type="region of interest" description="Disordered" evidence="16">
    <location>
        <begin position="467"/>
        <end position="520"/>
    </location>
</feature>
<dbReference type="InterPro" id="IPR001060">
    <property type="entry name" value="FCH_dom"/>
</dbReference>
<dbReference type="Gene3D" id="1.20.1270.60">
    <property type="entry name" value="Arfaptin homology (AH) domain/BAR domain"/>
    <property type="match status" value="1"/>
</dbReference>
<evidence type="ECO:0000256" key="11">
    <source>
        <dbReference type="ARBA" id="ARBA00023136"/>
    </source>
</evidence>
<evidence type="ECO:0000259" key="17">
    <source>
        <dbReference type="PROSITE" id="PS50002"/>
    </source>
</evidence>
<evidence type="ECO:0000256" key="4">
    <source>
        <dbReference type="ARBA" id="ARBA00009426"/>
    </source>
</evidence>
<evidence type="ECO:0000256" key="1">
    <source>
        <dbReference type="ARBA" id="ARBA00004236"/>
    </source>
</evidence>
<dbReference type="SUPFAM" id="SSF103657">
    <property type="entry name" value="BAR/IMD domain-like"/>
    <property type="match status" value="1"/>
</dbReference>
<dbReference type="InterPro" id="IPR057870">
    <property type="entry name" value="HR1_TOCA"/>
</dbReference>
<organism evidence="20 21">
    <name type="scientific">Salvelinus namaycush</name>
    <name type="common">Lake trout</name>
    <name type="synonym">Salmo namaycush</name>
    <dbReference type="NCBI Taxonomy" id="8040"/>
    <lineage>
        <taxon>Eukaryota</taxon>
        <taxon>Metazoa</taxon>
        <taxon>Chordata</taxon>
        <taxon>Craniata</taxon>
        <taxon>Vertebrata</taxon>
        <taxon>Euteleostomi</taxon>
        <taxon>Actinopterygii</taxon>
        <taxon>Neopterygii</taxon>
        <taxon>Teleostei</taxon>
        <taxon>Protacanthopterygii</taxon>
        <taxon>Salmoniformes</taxon>
        <taxon>Salmonidae</taxon>
        <taxon>Salmoninae</taxon>
        <taxon>Salvelinus</taxon>
    </lineage>
</organism>
<dbReference type="PROSITE" id="PS50002">
    <property type="entry name" value="SH3"/>
    <property type="match status" value="1"/>
</dbReference>
<dbReference type="Pfam" id="PF25610">
    <property type="entry name" value="HR1_TOCA"/>
    <property type="match status" value="1"/>
</dbReference>
<dbReference type="PROSITE" id="PS51741">
    <property type="entry name" value="F_BAR"/>
    <property type="match status" value="1"/>
</dbReference>
<reference evidence="21" key="1">
    <citation type="submission" date="2025-08" db="UniProtKB">
        <authorList>
            <consortium name="RefSeq"/>
        </authorList>
    </citation>
    <scope>IDENTIFICATION</scope>
    <source>
        <tissue evidence="21">White muscle</tissue>
    </source>
</reference>
<dbReference type="Pfam" id="PF00611">
    <property type="entry name" value="FCH"/>
    <property type="match status" value="1"/>
</dbReference>
<dbReference type="Proteomes" id="UP000808372">
    <property type="component" value="Chromosome 26"/>
</dbReference>
<feature type="domain" description="REM-1" evidence="19">
    <location>
        <begin position="386"/>
        <end position="463"/>
    </location>
</feature>
<keyword evidence="5 13" id="KW-0728">SH3 domain</keyword>
<keyword evidence="8" id="KW-0254">Endocytosis</keyword>
<dbReference type="Pfam" id="PF00018">
    <property type="entry name" value="SH3_1"/>
    <property type="match status" value="1"/>
</dbReference>
<evidence type="ECO:0000256" key="12">
    <source>
        <dbReference type="ARBA" id="ARBA00023212"/>
    </source>
</evidence>
<dbReference type="FunFam" id="2.30.30.40:FF:000017">
    <property type="entry name" value="Formin-binding protein 1-like isoform 1"/>
    <property type="match status" value="1"/>
</dbReference>
<dbReference type="InterPro" id="IPR036028">
    <property type="entry name" value="SH3-like_dom_sf"/>
</dbReference>
<evidence type="ECO:0000256" key="10">
    <source>
        <dbReference type="ARBA" id="ARBA00023121"/>
    </source>
</evidence>
<feature type="region of interest" description="Disordered" evidence="16">
    <location>
        <begin position="275"/>
        <end position="348"/>
    </location>
</feature>
<dbReference type="PROSITE" id="PS51860">
    <property type="entry name" value="REM_1"/>
    <property type="match status" value="1"/>
</dbReference>
<evidence type="ECO:0000256" key="2">
    <source>
        <dbReference type="ARBA" id="ARBA00004245"/>
    </source>
</evidence>
<evidence type="ECO:0000256" key="3">
    <source>
        <dbReference type="ARBA" id="ARBA00004544"/>
    </source>
</evidence>
<evidence type="ECO:0000259" key="19">
    <source>
        <dbReference type="PROSITE" id="PS51860"/>
    </source>
</evidence>
<evidence type="ECO:0000259" key="18">
    <source>
        <dbReference type="PROSITE" id="PS51741"/>
    </source>
</evidence>